<name>A0A1H6AJ66_9BACT</name>
<feature type="transmembrane region" description="Helical" evidence="1">
    <location>
        <begin position="9"/>
        <end position="32"/>
    </location>
</feature>
<protein>
    <submittedName>
        <fullName evidence="2">Uncharacterized protein</fullName>
    </submittedName>
</protein>
<dbReference type="RefSeq" id="WP_103934049.1">
    <property type="nucleotide sequence ID" value="NZ_FNVA01000005.1"/>
</dbReference>
<reference evidence="2 3" key="1">
    <citation type="submission" date="2016-10" db="EMBL/GenBank/DDBJ databases">
        <authorList>
            <person name="de Groot N.N."/>
        </authorList>
    </citation>
    <scope>NUCLEOTIDE SEQUENCE [LARGE SCALE GENOMIC DNA]</scope>
    <source>
        <strain evidence="2 3">DSM 22489</strain>
    </source>
</reference>
<keyword evidence="1" id="KW-1133">Transmembrane helix</keyword>
<gene>
    <name evidence="2" type="ORF">SAMN05421819_3201</name>
</gene>
<dbReference type="EMBL" id="FNVA01000005">
    <property type="protein sequence ID" value="SEG48748.1"/>
    <property type="molecule type" value="Genomic_DNA"/>
</dbReference>
<keyword evidence="1" id="KW-0812">Transmembrane</keyword>
<evidence type="ECO:0000313" key="3">
    <source>
        <dbReference type="Proteomes" id="UP000236728"/>
    </source>
</evidence>
<evidence type="ECO:0000313" key="2">
    <source>
        <dbReference type="EMBL" id="SEG48748.1"/>
    </source>
</evidence>
<sequence length="80" mass="8717">MAKRGRGKAFFGGVLTGIGLSCYVFGFFAVWMMQHVVTAGVNTLLMVIVCLLPLLIIGPGLWMARDRAEKGRTEKNEQGS</sequence>
<dbReference type="PROSITE" id="PS51257">
    <property type="entry name" value="PROKAR_LIPOPROTEIN"/>
    <property type="match status" value="1"/>
</dbReference>
<organism evidence="2 3">
    <name type="scientific">Bryocella elongata</name>
    <dbReference type="NCBI Taxonomy" id="863522"/>
    <lineage>
        <taxon>Bacteria</taxon>
        <taxon>Pseudomonadati</taxon>
        <taxon>Acidobacteriota</taxon>
        <taxon>Terriglobia</taxon>
        <taxon>Terriglobales</taxon>
        <taxon>Acidobacteriaceae</taxon>
        <taxon>Bryocella</taxon>
    </lineage>
</organism>
<dbReference type="AlphaFoldDB" id="A0A1H6AJ66"/>
<feature type="transmembrane region" description="Helical" evidence="1">
    <location>
        <begin position="44"/>
        <end position="64"/>
    </location>
</feature>
<keyword evidence="1" id="KW-0472">Membrane</keyword>
<keyword evidence="3" id="KW-1185">Reference proteome</keyword>
<proteinExistence type="predicted"/>
<evidence type="ECO:0000256" key="1">
    <source>
        <dbReference type="SAM" id="Phobius"/>
    </source>
</evidence>
<accession>A0A1H6AJ66</accession>
<dbReference type="Proteomes" id="UP000236728">
    <property type="component" value="Unassembled WGS sequence"/>
</dbReference>